<evidence type="ECO:0000256" key="1">
    <source>
        <dbReference type="SAM" id="Phobius"/>
    </source>
</evidence>
<proteinExistence type="predicted"/>
<accession>A0A2G9GAD8</accession>
<evidence type="ECO:0000313" key="3">
    <source>
        <dbReference type="Proteomes" id="UP000231279"/>
    </source>
</evidence>
<comment type="caution">
    <text evidence="2">The sequence shown here is derived from an EMBL/GenBank/DDBJ whole genome shotgun (WGS) entry which is preliminary data.</text>
</comment>
<keyword evidence="1" id="KW-1133">Transmembrane helix</keyword>
<feature type="transmembrane region" description="Helical" evidence="1">
    <location>
        <begin position="97"/>
        <end position="114"/>
    </location>
</feature>
<keyword evidence="1" id="KW-0472">Membrane</keyword>
<sequence length="139" mass="15578">MIQGFLGVELVNLACLEDHRFSLAAPALIHMDLLVCQVLSRGDLAGILGHLGGKNRRCLKDQVLKCCADVLEGLEEEHIQTCSTFTMARILYRESDFYTIIIISAIAFYVQDYGCFPLFLFFKFFLLFSPALTPLPLLG</sequence>
<keyword evidence="3" id="KW-1185">Reference proteome</keyword>
<protein>
    <submittedName>
        <fullName evidence="2">Uncharacterized protein</fullName>
    </submittedName>
</protein>
<keyword evidence="1" id="KW-0812">Transmembrane</keyword>
<dbReference type="AlphaFoldDB" id="A0A2G9GAD8"/>
<dbReference type="EMBL" id="NKXS01006006">
    <property type="protein sequence ID" value="PIN02253.1"/>
    <property type="molecule type" value="Genomic_DNA"/>
</dbReference>
<name>A0A2G9GAD8_9LAMI</name>
<organism evidence="2 3">
    <name type="scientific">Handroanthus impetiginosus</name>
    <dbReference type="NCBI Taxonomy" id="429701"/>
    <lineage>
        <taxon>Eukaryota</taxon>
        <taxon>Viridiplantae</taxon>
        <taxon>Streptophyta</taxon>
        <taxon>Embryophyta</taxon>
        <taxon>Tracheophyta</taxon>
        <taxon>Spermatophyta</taxon>
        <taxon>Magnoliopsida</taxon>
        <taxon>eudicotyledons</taxon>
        <taxon>Gunneridae</taxon>
        <taxon>Pentapetalae</taxon>
        <taxon>asterids</taxon>
        <taxon>lamiids</taxon>
        <taxon>Lamiales</taxon>
        <taxon>Bignoniaceae</taxon>
        <taxon>Crescentiina</taxon>
        <taxon>Tabebuia alliance</taxon>
        <taxon>Handroanthus</taxon>
    </lineage>
</organism>
<reference evidence="3" key="1">
    <citation type="journal article" date="2018" name="Gigascience">
        <title>Genome assembly of the Pink Ipe (Handroanthus impetiginosus, Bignoniaceae), a highly valued, ecologically keystone Neotropical timber forest tree.</title>
        <authorList>
            <person name="Silva-Junior O.B."/>
            <person name="Grattapaglia D."/>
            <person name="Novaes E."/>
            <person name="Collevatti R.G."/>
        </authorList>
    </citation>
    <scope>NUCLEOTIDE SEQUENCE [LARGE SCALE GENOMIC DNA]</scope>
    <source>
        <strain evidence="3">cv. UFG-1</strain>
    </source>
</reference>
<gene>
    <name evidence="2" type="ORF">CDL12_25228</name>
</gene>
<evidence type="ECO:0000313" key="2">
    <source>
        <dbReference type="EMBL" id="PIN02253.1"/>
    </source>
</evidence>
<dbReference type="Proteomes" id="UP000231279">
    <property type="component" value="Unassembled WGS sequence"/>
</dbReference>